<dbReference type="PANTHER" id="PTHR42951">
    <property type="entry name" value="METALLO-BETA-LACTAMASE DOMAIN-CONTAINING"/>
    <property type="match status" value="1"/>
</dbReference>
<evidence type="ECO:0000313" key="3">
    <source>
        <dbReference type="Proteomes" id="UP000649739"/>
    </source>
</evidence>
<dbReference type="CDD" id="cd16282">
    <property type="entry name" value="metallo-hydrolase-like_MBL-fold"/>
    <property type="match status" value="1"/>
</dbReference>
<evidence type="ECO:0000259" key="1">
    <source>
        <dbReference type="SMART" id="SM00849"/>
    </source>
</evidence>
<gene>
    <name evidence="2" type="ORF">GCM10010123_28090</name>
</gene>
<dbReference type="InterPro" id="IPR036866">
    <property type="entry name" value="RibonucZ/Hydroxyglut_hydro"/>
</dbReference>
<dbReference type="InterPro" id="IPR050855">
    <property type="entry name" value="NDM-1-like"/>
</dbReference>
<protein>
    <submittedName>
        <fullName evidence="2">MBL fold metallo-hydrolase</fullName>
    </submittedName>
</protein>
<accession>A0A8J3BBX2</accession>
<feature type="domain" description="Metallo-beta-lactamase" evidence="1">
    <location>
        <begin position="21"/>
        <end position="200"/>
    </location>
</feature>
<dbReference type="EMBL" id="BMQB01000005">
    <property type="protein sequence ID" value="GGJ96504.1"/>
    <property type="molecule type" value="Genomic_DNA"/>
</dbReference>
<reference evidence="2" key="1">
    <citation type="journal article" date="2014" name="Int. J. Syst. Evol. Microbiol.">
        <title>Complete genome sequence of Corynebacterium casei LMG S-19264T (=DSM 44701T), isolated from a smear-ripened cheese.</title>
        <authorList>
            <consortium name="US DOE Joint Genome Institute (JGI-PGF)"/>
            <person name="Walter F."/>
            <person name="Albersmeier A."/>
            <person name="Kalinowski J."/>
            <person name="Ruckert C."/>
        </authorList>
    </citation>
    <scope>NUCLEOTIDE SEQUENCE</scope>
    <source>
        <strain evidence="2">JCM 3090</strain>
    </source>
</reference>
<keyword evidence="3" id="KW-1185">Reference proteome</keyword>
<comment type="caution">
    <text evidence="2">The sequence shown here is derived from an EMBL/GenBank/DDBJ whole genome shotgun (WGS) entry which is preliminary data.</text>
</comment>
<dbReference type="Gene3D" id="3.60.15.10">
    <property type="entry name" value="Ribonuclease Z/Hydroxyacylglutathione hydrolase-like"/>
    <property type="match status" value="1"/>
</dbReference>
<dbReference type="PANTHER" id="PTHR42951:SF4">
    <property type="entry name" value="ACYL-COENZYME A THIOESTERASE MBLAC2"/>
    <property type="match status" value="1"/>
</dbReference>
<dbReference type="Pfam" id="PF00753">
    <property type="entry name" value="Lactamase_B"/>
    <property type="match status" value="1"/>
</dbReference>
<proteinExistence type="predicted"/>
<dbReference type="Proteomes" id="UP000649739">
    <property type="component" value="Unassembled WGS sequence"/>
</dbReference>
<dbReference type="AlphaFoldDB" id="A0A8J3BBX2"/>
<dbReference type="RefSeq" id="WP_229783840.1">
    <property type="nucleotide sequence ID" value="NZ_BMQB01000005.1"/>
</dbReference>
<organism evidence="2 3">
    <name type="scientific">Pilimelia anulata</name>
    <dbReference type="NCBI Taxonomy" id="53371"/>
    <lineage>
        <taxon>Bacteria</taxon>
        <taxon>Bacillati</taxon>
        <taxon>Actinomycetota</taxon>
        <taxon>Actinomycetes</taxon>
        <taxon>Micromonosporales</taxon>
        <taxon>Micromonosporaceae</taxon>
        <taxon>Pilimelia</taxon>
    </lineage>
</organism>
<reference evidence="2" key="2">
    <citation type="submission" date="2020-09" db="EMBL/GenBank/DDBJ databases">
        <authorList>
            <person name="Sun Q."/>
            <person name="Ohkuma M."/>
        </authorList>
    </citation>
    <scope>NUCLEOTIDE SEQUENCE</scope>
    <source>
        <strain evidence="2">JCM 3090</strain>
    </source>
</reference>
<sequence>MLRELAAGVYAYEQLPGGWCLNNAGLVRAGDRTVLIDTAATVARARRLRAAVRAVAPAGPDLVVNTHFHGDHTFGNAVFAPALVVAHAGTRRDMAEAGLGLCALWPAVDWGDVTLRLPDVTFTDTMAVGDGPAAVELIHVGAAHTAADVVAWLPGPRVLFAGDVAWSGVTPFVLMGSVSGSLRVLRRLAALDPAVVVCGHGPVAGPEVLDATAGYLHWVGRVAERGLGAGRTPLAAARAAGPGPYRGLVDPERLAGNLHRAYAELAGLAPGARLDVAAAFADMVALHGGLPPCAA</sequence>
<dbReference type="SUPFAM" id="SSF56281">
    <property type="entry name" value="Metallo-hydrolase/oxidoreductase"/>
    <property type="match status" value="1"/>
</dbReference>
<name>A0A8J3BBX2_9ACTN</name>
<dbReference type="SMART" id="SM00849">
    <property type="entry name" value="Lactamase_B"/>
    <property type="match status" value="1"/>
</dbReference>
<dbReference type="InterPro" id="IPR001279">
    <property type="entry name" value="Metallo-B-lactamas"/>
</dbReference>
<evidence type="ECO:0000313" key="2">
    <source>
        <dbReference type="EMBL" id="GGJ96504.1"/>
    </source>
</evidence>